<dbReference type="AlphaFoldDB" id="A0A848GIZ9"/>
<sequence>MQYSLYRFVMVAMLLFTATVSSGQMASVYDAPVVFPKSPTAAGVDKFGDYPVNQFSGLPQISINLYEITAGALKVPITLSYHAAGFRVNEKAGWAGLGWTVWQAGKLHAKLWGIRTKSRQVI</sequence>
<accession>A0A848GIZ9</accession>
<evidence type="ECO:0000313" key="3">
    <source>
        <dbReference type="Proteomes" id="UP000583266"/>
    </source>
</evidence>
<keyword evidence="3" id="KW-1185">Reference proteome</keyword>
<dbReference type="Proteomes" id="UP000583266">
    <property type="component" value="Unassembled WGS sequence"/>
</dbReference>
<name>A0A848GIZ9_9BACT</name>
<evidence type="ECO:0000256" key="1">
    <source>
        <dbReference type="SAM" id="SignalP"/>
    </source>
</evidence>
<keyword evidence="1" id="KW-0732">Signal</keyword>
<evidence type="ECO:0000313" key="2">
    <source>
        <dbReference type="EMBL" id="NML38575.1"/>
    </source>
</evidence>
<dbReference type="EMBL" id="JABBGC010000001">
    <property type="protein sequence ID" value="NML38575.1"/>
    <property type="molecule type" value="Genomic_DNA"/>
</dbReference>
<proteinExistence type="predicted"/>
<gene>
    <name evidence="2" type="ORF">HHL17_15305</name>
</gene>
<feature type="signal peptide" evidence="1">
    <location>
        <begin position="1"/>
        <end position="26"/>
    </location>
</feature>
<feature type="chain" id="PRO_5032370888" evidence="1">
    <location>
        <begin position="27"/>
        <end position="122"/>
    </location>
</feature>
<dbReference type="RefSeq" id="WP_169225560.1">
    <property type="nucleotide sequence ID" value="NZ_JABBGC010000001.1"/>
</dbReference>
<organism evidence="2 3">
    <name type="scientific">Chitinophaga fulva</name>
    <dbReference type="NCBI Taxonomy" id="2728842"/>
    <lineage>
        <taxon>Bacteria</taxon>
        <taxon>Pseudomonadati</taxon>
        <taxon>Bacteroidota</taxon>
        <taxon>Chitinophagia</taxon>
        <taxon>Chitinophagales</taxon>
        <taxon>Chitinophagaceae</taxon>
        <taxon>Chitinophaga</taxon>
    </lineage>
</organism>
<protein>
    <submittedName>
        <fullName evidence="2">Uncharacterized protein</fullName>
    </submittedName>
</protein>
<comment type="caution">
    <text evidence="2">The sequence shown here is derived from an EMBL/GenBank/DDBJ whole genome shotgun (WGS) entry which is preliminary data.</text>
</comment>
<reference evidence="2 3" key="1">
    <citation type="submission" date="2020-04" db="EMBL/GenBank/DDBJ databases">
        <title>Chitinophaga sp. G-6-1-13 sp. nov., isolated from soil.</title>
        <authorList>
            <person name="Dahal R.H."/>
            <person name="Chaudhary D.K."/>
        </authorList>
    </citation>
    <scope>NUCLEOTIDE SEQUENCE [LARGE SCALE GENOMIC DNA]</scope>
    <source>
        <strain evidence="2 3">G-6-1-13</strain>
    </source>
</reference>